<dbReference type="Pfam" id="PF01478">
    <property type="entry name" value="Peptidase_A24"/>
    <property type="match status" value="1"/>
</dbReference>
<name>A0A178II02_9BACT</name>
<evidence type="ECO:0000259" key="9">
    <source>
        <dbReference type="Pfam" id="PF06750"/>
    </source>
</evidence>
<feature type="domain" description="Prepilin type IV endopeptidase peptidase" evidence="8">
    <location>
        <begin position="113"/>
        <end position="235"/>
    </location>
</feature>
<feature type="transmembrane region" description="Helical" evidence="7">
    <location>
        <begin position="271"/>
        <end position="290"/>
    </location>
</feature>
<reference evidence="10 11" key="1">
    <citation type="submission" date="2016-01" db="EMBL/GenBank/DDBJ databases">
        <title>High potential of lignocellulose degradation of a new Verrucomicrobia species.</title>
        <authorList>
            <person name="Wang Y."/>
            <person name="Shi Y."/>
            <person name="Qiu Z."/>
            <person name="Liu S."/>
            <person name="Yang H."/>
        </authorList>
    </citation>
    <scope>NUCLEOTIDE SEQUENCE [LARGE SCALE GENOMIC DNA]</scope>
    <source>
        <strain evidence="10 11">TSB47</strain>
    </source>
</reference>
<evidence type="ECO:0000256" key="3">
    <source>
        <dbReference type="ARBA" id="ARBA00022475"/>
    </source>
</evidence>
<dbReference type="GO" id="GO:0006465">
    <property type="term" value="P:signal peptide processing"/>
    <property type="evidence" value="ECO:0007669"/>
    <property type="project" value="TreeGrafter"/>
</dbReference>
<keyword evidence="6 7" id="KW-0472">Membrane</keyword>
<comment type="similarity">
    <text evidence="2">Belongs to the peptidase A24 family.</text>
</comment>
<feature type="transmembrane region" description="Helical" evidence="7">
    <location>
        <begin position="84"/>
        <end position="104"/>
    </location>
</feature>
<comment type="subcellular location">
    <subcellularLocation>
        <location evidence="1">Cell membrane</location>
        <topology evidence="1">Multi-pass membrane protein</topology>
    </subcellularLocation>
</comment>
<proteinExistence type="inferred from homology"/>
<dbReference type="Gene3D" id="1.20.120.1220">
    <property type="match status" value="1"/>
</dbReference>
<gene>
    <name evidence="10" type="ORF">AW736_13360</name>
</gene>
<protein>
    <submittedName>
        <fullName evidence="10">Peptidase A24</fullName>
    </submittedName>
</protein>
<keyword evidence="11" id="KW-1185">Reference proteome</keyword>
<dbReference type="PANTHER" id="PTHR30487">
    <property type="entry name" value="TYPE 4 PREPILIN-LIKE PROTEINS LEADER PEPTIDE-PROCESSING ENZYME"/>
    <property type="match status" value="1"/>
</dbReference>
<dbReference type="InterPro" id="IPR010627">
    <property type="entry name" value="Prepilin_pept_A24_N"/>
</dbReference>
<dbReference type="PANTHER" id="PTHR30487:SF0">
    <property type="entry name" value="PREPILIN LEADER PEPTIDASE_N-METHYLTRANSFERASE-RELATED"/>
    <property type="match status" value="1"/>
</dbReference>
<dbReference type="EMBL" id="LRRQ01000097">
    <property type="protein sequence ID" value="OAM89398.1"/>
    <property type="molecule type" value="Genomic_DNA"/>
</dbReference>
<comment type="caution">
    <text evidence="10">The sequence shown here is derived from an EMBL/GenBank/DDBJ whole genome shotgun (WGS) entry which is preliminary data.</text>
</comment>
<evidence type="ECO:0000256" key="6">
    <source>
        <dbReference type="ARBA" id="ARBA00023136"/>
    </source>
</evidence>
<dbReference type="Proteomes" id="UP000078486">
    <property type="component" value="Unassembled WGS sequence"/>
</dbReference>
<dbReference type="InterPro" id="IPR050882">
    <property type="entry name" value="Prepilin_peptidase/N-MTase"/>
</dbReference>
<dbReference type="GO" id="GO:0005886">
    <property type="term" value="C:plasma membrane"/>
    <property type="evidence" value="ECO:0007669"/>
    <property type="project" value="UniProtKB-SubCell"/>
</dbReference>
<feature type="domain" description="Prepilin peptidase A24 N-terminal" evidence="9">
    <location>
        <begin position="22"/>
        <end position="103"/>
    </location>
</feature>
<evidence type="ECO:0000256" key="2">
    <source>
        <dbReference type="ARBA" id="ARBA00005801"/>
    </source>
</evidence>
<dbReference type="RefSeq" id="WP_068771143.1">
    <property type="nucleotide sequence ID" value="NZ_CP109796.1"/>
</dbReference>
<keyword evidence="3" id="KW-1003">Cell membrane</keyword>
<evidence type="ECO:0000313" key="11">
    <source>
        <dbReference type="Proteomes" id="UP000078486"/>
    </source>
</evidence>
<feature type="transmembrane region" description="Helical" evidence="7">
    <location>
        <begin position="14"/>
        <end position="36"/>
    </location>
</feature>
<feature type="transmembrane region" description="Helical" evidence="7">
    <location>
        <begin position="207"/>
        <end position="237"/>
    </location>
</feature>
<sequence length="301" mass="32268">MSSLYSTLSTSMPWFFPAAVFLFGACVGSFLNVCIYRIPAGQSVVRPGSHCACGKPIAWFDNIPILSWFILRGRARCCGRPYSFRYPAIEALTALLFLACWLLFPPAKALCGMLFVSALICATFIDLDHFEIPDVFTIGLGVAGVILACAVPSLHGQAHEIFIVAALRSGVIALKGLLIGSALILWIALIAEAVLRKEAMGFGDVKFLGAIGAFCGWQGAVVAIFGGALLGSAWFVLALAWGKIRGRKVQVKALEPGDEPAEIGMGAHVPYGPMLAAGALLYFLVLHRWVDLYFEQIGALL</sequence>
<evidence type="ECO:0000256" key="4">
    <source>
        <dbReference type="ARBA" id="ARBA00022692"/>
    </source>
</evidence>
<dbReference type="OrthoDB" id="9789291at2"/>
<dbReference type="InterPro" id="IPR000045">
    <property type="entry name" value="Prepilin_IV_endopep_pep"/>
</dbReference>
<evidence type="ECO:0000259" key="8">
    <source>
        <dbReference type="Pfam" id="PF01478"/>
    </source>
</evidence>
<dbReference type="GO" id="GO:0004190">
    <property type="term" value="F:aspartic-type endopeptidase activity"/>
    <property type="evidence" value="ECO:0007669"/>
    <property type="project" value="InterPro"/>
</dbReference>
<accession>A0A178II02</accession>
<dbReference type="Pfam" id="PF06750">
    <property type="entry name" value="A24_N_bact"/>
    <property type="match status" value="1"/>
</dbReference>
<feature type="transmembrane region" description="Helical" evidence="7">
    <location>
        <begin position="174"/>
        <end position="195"/>
    </location>
</feature>
<dbReference type="AlphaFoldDB" id="A0A178II02"/>
<dbReference type="STRING" id="1184151.AW736_13360"/>
<evidence type="ECO:0000313" key="10">
    <source>
        <dbReference type="EMBL" id="OAM89398.1"/>
    </source>
</evidence>
<evidence type="ECO:0000256" key="5">
    <source>
        <dbReference type="ARBA" id="ARBA00022989"/>
    </source>
</evidence>
<keyword evidence="5 7" id="KW-1133">Transmembrane helix</keyword>
<evidence type="ECO:0000256" key="7">
    <source>
        <dbReference type="SAM" id="Phobius"/>
    </source>
</evidence>
<evidence type="ECO:0000256" key="1">
    <source>
        <dbReference type="ARBA" id="ARBA00004651"/>
    </source>
</evidence>
<feature type="transmembrane region" description="Helical" evidence="7">
    <location>
        <begin position="135"/>
        <end position="154"/>
    </location>
</feature>
<keyword evidence="4 7" id="KW-0812">Transmembrane</keyword>
<organism evidence="10 11">
    <name type="scientific">Termitidicoccus mucosus</name>
    <dbReference type="NCBI Taxonomy" id="1184151"/>
    <lineage>
        <taxon>Bacteria</taxon>
        <taxon>Pseudomonadati</taxon>
        <taxon>Verrucomicrobiota</taxon>
        <taxon>Opitutia</taxon>
        <taxon>Opitutales</taxon>
        <taxon>Opitutaceae</taxon>
        <taxon>Termitidicoccus</taxon>
    </lineage>
</organism>